<feature type="compositionally biased region" description="Acidic residues" evidence="1">
    <location>
        <begin position="34"/>
        <end position="45"/>
    </location>
</feature>
<proteinExistence type="predicted"/>
<dbReference type="Proteomes" id="UP001208570">
    <property type="component" value="Unassembled WGS sequence"/>
</dbReference>
<comment type="caution">
    <text evidence="2">The sequence shown here is derived from an EMBL/GenBank/DDBJ whole genome shotgun (WGS) entry which is preliminary data.</text>
</comment>
<evidence type="ECO:0000313" key="3">
    <source>
        <dbReference type="Proteomes" id="UP001208570"/>
    </source>
</evidence>
<keyword evidence="3" id="KW-1185">Reference proteome</keyword>
<organism evidence="2 3">
    <name type="scientific">Paralvinella palmiformis</name>
    <dbReference type="NCBI Taxonomy" id="53620"/>
    <lineage>
        <taxon>Eukaryota</taxon>
        <taxon>Metazoa</taxon>
        <taxon>Spiralia</taxon>
        <taxon>Lophotrochozoa</taxon>
        <taxon>Annelida</taxon>
        <taxon>Polychaeta</taxon>
        <taxon>Sedentaria</taxon>
        <taxon>Canalipalpata</taxon>
        <taxon>Terebellida</taxon>
        <taxon>Terebelliformia</taxon>
        <taxon>Alvinellidae</taxon>
        <taxon>Paralvinella</taxon>
    </lineage>
</organism>
<gene>
    <name evidence="2" type="ORF">LSH36_31g04038</name>
</gene>
<dbReference type="AlphaFoldDB" id="A0AAD9K8U9"/>
<sequence length="83" mass="9236">MPHLISPVTSVPEYMDINDDSYLHRLQKQQDSSSNDDDDNDDTDEARDSCQITTLTKGCTMNQANFTICGQSDISNLHVSNLA</sequence>
<accession>A0AAD9K8U9</accession>
<evidence type="ECO:0000313" key="2">
    <source>
        <dbReference type="EMBL" id="KAK2167208.1"/>
    </source>
</evidence>
<protein>
    <submittedName>
        <fullName evidence="2">Uncharacterized protein</fullName>
    </submittedName>
</protein>
<evidence type="ECO:0000256" key="1">
    <source>
        <dbReference type="SAM" id="MobiDB-lite"/>
    </source>
</evidence>
<name>A0AAD9K8U9_9ANNE</name>
<feature type="region of interest" description="Disordered" evidence="1">
    <location>
        <begin position="27"/>
        <end position="46"/>
    </location>
</feature>
<reference evidence="2" key="1">
    <citation type="journal article" date="2023" name="Mol. Biol. Evol.">
        <title>Third-Generation Sequencing Reveals the Adaptive Role of the Epigenome in Three Deep-Sea Polychaetes.</title>
        <authorList>
            <person name="Perez M."/>
            <person name="Aroh O."/>
            <person name="Sun Y."/>
            <person name="Lan Y."/>
            <person name="Juniper S.K."/>
            <person name="Young C.R."/>
            <person name="Angers B."/>
            <person name="Qian P.Y."/>
        </authorList>
    </citation>
    <scope>NUCLEOTIDE SEQUENCE</scope>
    <source>
        <strain evidence="2">P08H-3</strain>
    </source>
</reference>
<dbReference type="EMBL" id="JAODUP010000031">
    <property type="protein sequence ID" value="KAK2167208.1"/>
    <property type="molecule type" value="Genomic_DNA"/>
</dbReference>